<evidence type="ECO:0000313" key="3">
    <source>
        <dbReference type="Proteomes" id="UP000755585"/>
    </source>
</evidence>
<dbReference type="InterPro" id="IPR032710">
    <property type="entry name" value="NTF2-like_dom_sf"/>
</dbReference>
<organism evidence="2 3">
    <name type="scientific">Kribbella aluminosa</name>
    <dbReference type="NCBI Taxonomy" id="416017"/>
    <lineage>
        <taxon>Bacteria</taxon>
        <taxon>Bacillati</taxon>
        <taxon>Actinomycetota</taxon>
        <taxon>Actinomycetes</taxon>
        <taxon>Propionibacteriales</taxon>
        <taxon>Kribbellaceae</taxon>
        <taxon>Kribbella</taxon>
    </lineage>
</organism>
<name>A0ABS4UJD6_9ACTN</name>
<keyword evidence="3" id="KW-1185">Reference proteome</keyword>
<dbReference type="InterPro" id="IPR037401">
    <property type="entry name" value="SnoaL-like"/>
</dbReference>
<feature type="domain" description="SnoaL-like" evidence="1">
    <location>
        <begin position="17"/>
        <end position="136"/>
    </location>
</feature>
<proteinExistence type="predicted"/>
<dbReference type="Pfam" id="PF12680">
    <property type="entry name" value="SnoaL_2"/>
    <property type="match status" value="1"/>
</dbReference>
<evidence type="ECO:0000313" key="2">
    <source>
        <dbReference type="EMBL" id="MBP2351762.1"/>
    </source>
</evidence>
<evidence type="ECO:0000259" key="1">
    <source>
        <dbReference type="Pfam" id="PF12680"/>
    </source>
</evidence>
<dbReference type="RefSeq" id="WP_209694621.1">
    <property type="nucleotide sequence ID" value="NZ_BAAAVU010000013.1"/>
</dbReference>
<reference evidence="2 3" key="1">
    <citation type="submission" date="2021-03" db="EMBL/GenBank/DDBJ databases">
        <title>Sequencing the genomes of 1000 actinobacteria strains.</title>
        <authorList>
            <person name="Klenk H.-P."/>
        </authorList>
    </citation>
    <scope>NUCLEOTIDE SEQUENCE [LARGE SCALE GENOMIC DNA]</scope>
    <source>
        <strain evidence="2 3">DSM 18824</strain>
    </source>
</reference>
<dbReference type="Proteomes" id="UP000755585">
    <property type="component" value="Unassembled WGS sequence"/>
</dbReference>
<dbReference type="SUPFAM" id="SSF54427">
    <property type="entry name" value="NTF2-like"/>
    <property type="match status" value="1"/>
</dbReference>
<dbReference type="EMBL" id="JAGINT010000001">
    <property type="protein sequence ID" value="MBP2351762.1"/>
    <property type="molecule type" value="Genomic_DNA"/>
</dbReference>
<gene>
    <name evidence="2" type="ORF">JOF29_002845</name>
</gene>
<protein>
    <submittedName>
        <fullName evidence="2">Ketosteroid isomerase-like protein</fullName>
    </submittedName>
</protein>
<accession>A0ABS4UJD6</accession>
<sequence>MTMTTQARSASDNAAVVTEFFDRYRARDVHGMGDLCAINADFSYPAFEMWGKQRVVRGDGKVGTVGKAIWAGLIQAFPNLSNSVHSIEANDEGDVVVQVDIGGTQQLPWGFVRPAGRTYSEPHLFIFKVNQDGLIRSLTAYWNNAGISQQLGHLEVD</sequence>
<dbReference type="Gene3D" id="3.10.450.50">
    <property type="match status" value="1"/>
</dbReference>
<comment type="caution">
    <text evidence="2">The sequence shown here is derived from an EMBL/GenBank/DDBJ whole genome shotgun (WGS) entry which is preliminary data.</text>
</comment>